<dbReference type="AlphaFoldDB" id="A0A426XJQ1"/>
<evidence type="ECO:0000313" key="2">
    <source>
        <dbReference type="Proteomes" id="UP000287651"/>
    </source>
</evidence>
<protein>
    <submittedName>
        <fullName evidence="1">Uncharacterized protein</fullName>
    </submittedName>
</protein>
<proteinExistence type="predicted"/>
<accession>A0A426XJQ1</accession>
<comment type="caution">
    <text evidence="1">The sequence shown here is derived from an EMBL/GenBank/DDBJ whole genome shotgun (WGS) entry which is preliminary data.</text>
</comment>
<feature type="non-terminal residue" evidence="1">
    <location>
        <position position="1"/>
    </location>
</feature>
<gene>
    <name evidence="1" type="ORF">B296_00022366</name>
</gene>
<organism evidence="1 2">
    <name type="scientific">Ensete ventricosum</name>
    <name type="common">Abyssinian banana</name>
    <name type="synonym">Musa ensete</name>
    <dbReference type="NCBI Taxonomy" id="4639"/>
    <lineage>
        <taxon>Eukaryota</taxon>
        <taxon>Viridiplantae</taxon>
        <taxon>Streptophyta</taxon>
        <taxon>Embryophyta</taxon>
        <taxon>Tracheophyta</taxon>
        <taxon>Spermatophyta</taxon>
        <taxon>Magnoliopsida</taxon>
        <taxon>Liliopsida</taxon>
        <taxon>Zingiberales</taxon>
        <taxon>Musaceae</taxon>
        <taxon>Ensete</taxon>
    </lineage>
</organism>
<reference evidence="1 2" key="1">
    <citation type="journal article" date="2014" name="Agronomy (Basel)">
        <title>A Draft Genome Sequence for Ensete ventricosum, the Drought-Tolerant Tree Against Hunger.</title>
        <authorList>
            <person name="Harrison J."/>
            <person name="Moore K.A."/>
            <person name="Paszkiewicz K."/>
            <person name="Jones T."/>
            <person name="Grant M."/>
            <person name="Ambacheew D."/>
            <person name="Muzemil S."/>
            <person name="Studholme D.J."/>
        </authorList>
    </citation>
    <scope>NUCLEOTIDE SEQUENCE [LARGE SCALE GENOMIC DNA]</scope>
</reference>
<evidence type="ECO:0000313" key="1">
    <source>
        <dbReference type="EMBL" id="RRT39695.1"/>
    </source>
</evidence>
<name>A0A426XJQ1_ENSVE</name>
<sequence length="193" mass="21086">YLREEEFAAALVISRARPRRVPSSPGRNYRGSRGEFRDWKAIWWDLGSVARNSGFGGRGFGGGIRVRRDDRKEEPEGGHADPEAAESFSLDVLGAVAIAAALGFPHVALGFGRWLGGEDAAGAADALAASWCSEVSCCSGEMDSVSWNGRIRERERTREAPPPVVRTSRGLAQMLPSRFNDSVLIDPWKKEKL</sequence>
<dbReference type="EMBL" id="AMZH03019974">
    <property type="protein sequence ID" value="RRT39695.1"/>
    <property type="molecule type" value="Genomic_DNA"/>
</dbReference>
<dbReference type="Proteomes" id="UP000287651">
    <property type="component" value="Unassembled WGS sequence"/>
</dbReference>